<sequence length="198" mass="21469">MKKLEVRELVLCALFVALITVGTFIRIPVGTDVYTLQFLFTLLAGLLLGEQMGAAAVGGYVLMGLAGIPVFASGGGPGYVLQPTFGYLLGFILQAWFCGRYARRFRPVSFRRLLAVNFGGMVIVYLIGISWFYVFSNYVADAPITLWAAIFYCGILQAGPDFLLCMAAAGLGLRCFHAGIWLAVPAVEKSKAYAVKEV</sequence>
<dbReference type="Gene3D" id="1.10.1760.20">
    <property type="match status" value="1"/>
</dbReference>
<feature type="transmembrane region" description="Helical" evidence="3">
    <location>
        <begin position="84"/>
        <end position="102"/>
    </location>
</feature>
<accession>A0A6I2UYK6</accession>
<keyword evidence="5" id="KW-1185">Reference proteome</keyword>
<evidence type="ECO:0000313" key="5">
    <source>
        <dbReference type="Proteomes" id="UP000430222"/>
    </source>
</evidence>
<dbReference type="PANTHER" id="PTHR34295:SF1">
    <property type="entry name" value="BIOTIN TRANSPORTER BIOY"/>
    <property type="match status" value="1"/>
</dbReference>
<dbReference type="InterPro" id="IPR003784">
    <property type="entry name" value="BioY"/>
</dbReference>
<dbReference type="PIRSF" id="PIRSF016661">
    <property type="entry name" value="BioY"/>
    <property type="match status" value="1"/>
</dbReference>
<evidence type="ECO:0000313" key="4">
    <source>
        <dbReference type="EMBL" id="MSV25174.1"/>
    </source>
</evidence>
<organism evidence="4 5">
    <name type="scientific">Selenomonas montiformis</name>
    <dbReference type="NCBI Taxonomy" id="2652285"/>
    <lineage>
        <taxon>Bacteria</taxon>
        <taxon>Bacillati</taxon>
        <taxon>Bacillota</taxon>
        <taxon>Negativicutes</taxon>
        <taxon>Selenomonadales</taxon>
        <taxon>Selenomonadaceae</taxon>
        <taxon>Selenomonas</taxon>
    </lineage>
</organism>
<comment type="similarity">
    <text evidence="1 2">Belongs to the BioY family.</text>
</comment>
<keyword evidence="3" id="KW-1133">Transmembrane helix</keyword>
<feature type="transmembrane region" description="Helical" evidence="3">
    <location>
        <begin position="54"/>
        <end position="72"/>
    </location>
</feature>
<proteinExistence type="inferred from homology"/>
<keyword evidence="2" id="KW-0813">Transport</keyword>
<feature type="transmembrane region" description="Helical" evidence="3">
    <location>
        <begin position="33"/>
        <end position="49"/>
    </location>
</feature>
<dbReference type="PANTHER" id="PTHR34295">
    <property type="entry name" value="BIOTIN TRANSPORTER BIOY"/>
    <property type="match status" value="1"/>
</dbReference>
<dbReference type="Proteomes" id="UP000430222">
    <property type="component" value="Unassembled WGS sequence"/>
</dbReference>
<feature type="transmembrane region" description="Helical" evidence="3">
    <location>
        <begin position="9"/>
        <end position="27"/>
    </location>
</feature>
<dbReference type="AlphaFoldDB" id="A0A6I2UYK6"/>
<dbReference type="RefSeq" id="WP_154620952.1">
    <property type="nucleotide sequence ID" value="NZ_VUNL01000008.1"/>
</dbReference>
<dbReference type="EMBL" id="VUNL01000008">
    <property type="protein sequence ID" value="MSV25174.1"/>
    <property type="molecule type" value="Genomic_DNA"/>
</dbReference>
<name>A0A6I2UYK6_9FIRM</name>
<dbReference type="GO" id="GO:0015225">
    <property type="term" value="F:biotin transmembrane transporter activity"/>
    <property type="evidence" value="ECO:0007669"/>
    <property type="project" value="UniProtKB-UniRule"/>
</dbReference>
<comment type="caution">
    <text evidence="4">The sequence shown here is derived from an EMBL/GenBank/DDBJ whole genome shotgun (WGS) entry which is preliminary data.</text>
</comment>
<feature type="transmembrane region" description="Helical" evidence="3">
    <location>
        <begin position="146"/>
        <end position="173"/>
    </location>
</feature>
<evidence type="ECO:0000256" key="1">
    <source>
        <dbReference type="ARBA" id="ARBA00010692"/>
    </source>
</evidence>
<dbReference type="GO" id="GO:0005886">
    <property type="term" value="C:plasma membrane"/>
    <property type="evidence" value="ECO:0007669"/>
    <property type="project" value="UniProtKB-SubCell"/>
</dbReference>
<feature type="transmembrane region" description="Helical" evidence="3">
    <location>
        <begin position="114"/>
        <end position="134"/>
    </location>
</feature>
<comment type="subcellular location">
    <subcellularLocation>
        <location evidence="2">Cell membrane</location>
        <topology evidence="2">Multi-pass membrane protein</topology>
    </subcellularLocation>
</comment>
<protein>
    <recommendedName>
        <fullName evidence="2">Biotin transporter</fullName>
    </recommendedName>
</protein>
<keyword evidence="2" id="KW-1003">Cell membrane</keyword>
<reference evidence="4 5" key="1">
    <citation type="submission" date="2019-08" db="EMBL/GenBank/DDBJ databases">
        <title>In-depth cultivation of the pig gut microbiome towards novel bacterial diversity and tailored functional studies.</title>
        <authorList>
            <person name="Wylensek D."/>
            <person name="Hitch T.C.A."/>
            <person name="Clavel T."/>
        </authorList>
    </citation>
    <scope>NUCLEOTIDE SEQUENCE [LARGE SCALE GENOMIC DNA]</scope>
    <source>
        <strain evidence="5">WCA-380-WT-3B3</strain>
    </source>
</reference>
<keyword evidence="3" id="KW-0812">Transmembrane</keyword>
<dbReference type="Pfam" id="PF02632">
    <property type="entry name" value="BioY"/>
    <property type="match status" value="1"/>
</dbReference>
<evidence type="ECO:0000256" key="3">
    <source>
        <dbReference type="SAM" id="Phobius"/>
    </source>
</evidence>
<gene>
    <name evidence="4" type="ORF">FYJ78_08270</name>
</gene>
<keyword evidence="2 3" id="KW-0472">Membrane</keyword>
<evidence type="ECO:0000256" key="2">
    <source>
        <dbReference type="PIRNR" id="PIRNR016661"/>
    </source>
</evidence>